<feature type="compositionally biased region" description="Low complexity" evidence="3">
    <location>
        <begin position="77"/>
        <end position="97"/>
    </location>
</feature>
<dbReference type="GO" id="GO:0004888">
    <property type="term" value="F:transmembrane signaling receptor activity"/>
    <property type="evidence" value="ECO:0007669"/>
    <property type="project" value="TreeGrafter"/>
</dbReference>
<feature type="non-terminal residue" evidence="4">
    <location>
        <position position="1"/>
    </location>
</feature>
<sequence>GIGQVNQAVSNLDQMTQQNAALVEESSAAALAMNDQAQRLADVVAVFNVGAGTTAPRAVPQPSAPAMKAPVPVVAKASAAPAPAKPAPSAAPKAAVAQGAEDEWESF</sequence>
<evidence type="ECO:0000313" key="5">
    <source>
        <dbReference type="Proteomes" id="UP001161294"/>
    </source>
</evidence>
<dbReference type="AlphaFoldDB" id="A0AA42W0R1"/>
<evidence type="ECO:0000256" key="1">
    <source>
        <dbReference type="ARBA" id="ARBA00022481"/>
    </source>
</evidence>
<evidence type="ECO:0000313" key="4">
    <source>
        <dbReference type="EMBL" id="MDH2004463.1"/>
    </source>
</evidence>
<dbReference type="EMBL" id="JAOCJW010000004">
    <property type="protein sequence ID" value="MDH2004463.1"/>
    <property type="molecule type" value="Genomic_DNA"/>
</dbReference>
<protein>
    <submittedName>
        <fullName evidence="4">Methyl-accepting chemotaxis protein</fullName>
    </submittedName>
</protein>
<accession>A0AA42W0R1</accession>
<name>A0AA42W0R1_9BURK</name>
<feature type="region of interest" description="Disordered" evidence="3">
    <location>
        <begin position="77"/>
        <end position="107"/>
    </location>
</feature>
<evidence type="ECO:0000256" key="2">
    <source>
        <dbReference type="ARBA" id="ARBA00029447"/>
    </source>
</evidence>
<dbReference type="SUPFAM" id="SSF58104">
    <property type="entry name" value="Methyl-accepting chemotaxis protein (MCP) signaling domain"/>
    <property type="match status" value="1"/>
</dbReference>
<gene>
    <name evidence="4" type="ORF">N5J23_02690</name>
</gene>
<dbReference type="GO" id="GO:0005886">
    <property type="term" value="C:plasma membrane"/>
    <property type="evidence" value="ECO:0007669"/>
    <property type="project" value="TreeGrafter"/>
</dbReference>
<dbReference type="GO" id="GO:0006935">
    <property type="term" value="P:chemotaxis"/>
    <property type="evidence" value="ECO:0007669"/>
    <property type="project" value="TreeGrafter"/>
</dbReference>
<comment type="caution">
    <text evidence="4">The sequence shown here is derived from an EMBL/GenBank/DDBJ whole genome shotgun (WGS) entry which is preliminary data.</text>
</comment>
<dbReference type="PANTHER" id="PTHR43531:SF14">
    <property type="entry name" value="METHYL-ACCEPTING CHEMOTAXIS PROTEIN I-RELATED"/>
    <property type="match status" value="1"/>
</dbReference>
<organism evidence="4 5">
    <name type="scientific">Comamonas aquatica</name>
    <dbReference type="NCBI Taxonomy" id="225991"/>
    <lineage>
        <taxon>Bacteria</taxon>
        <taxon>Pseudomonadati</taxon>
        <taxon>Pseudomonadota</taxon>
        <taxon>Betaproteobacteria</taxon>
        <taxon>Burkholderiales</taxon>
        <taxon>Comamonadaceae</taxon>
        <taxon>Comamonas</taxon>
    </lineage>
</organism>
<comment type="similarity">
    <text evidence="2">Belongs to the methyl-accepting chemotaxis (MCP) protein family.</text>
</comment>
<proteinExistence type="inferred from homology"/>
<evidence type="ECO:0000256" key="3">
    <source>
        <dbReference type="SAM" id="MobiDB-lite"/>
    </source>
</evidence>
<dbReference type="Proteomes" id="UP001161294">
    <property type="component" value="Unassembled WGS sequence"/>
</dbReference>
<dbReference type="InterPro" id="IPR051310">
    <property type="entry name" value="MCP_chemotaxis"/>
</dbReference>
<keyword evidence="1" id="KW-0488">Methylation</keyword>
<reference evidence="4" key="1">
    <citation type="submission" date="2022-09" db="EMBL/GenBank/DDBJ databases">
        <title>Intensive care unit water sources are persistently colonized with multi-drug resistant bacteria and are the site of extensive horizontal gene transfer of antibiotic resistance genes.</title>
        <authorList>
            <person name="Diorio-Toth L."/>
        </authorList>
    </citation>
    <scope>NUCLEOTIDE SEQUENCE</scope>
    <source>
        <strain evidence="4">GD03686</strain>
    </source>
</reference>
<dbReference type="PANTHER" id="PTHR43531">
    <property type="entry name" value="PROTEIN ICFG"/>
    <property type="match status" value="1"/>
</dbReference>